<dbReference type="AlphaFoldDB" id="A0A1E1X385"/>
<dbReference type="EMBL" id="GFAC01005692">
    <property type="protein sequence ID" value="JAT93496.1"/>
    <property type="molecule type" value="mRNA"/>
</dbReference>
<reference evidence="4" key="1">
    <citation type="journal article" date="2017" name="Front. Cell. Infect. Microbiol.">
        <title>The Distinct Transcriptional Response of the Midgut of Amblyomma sculptum and Amblyomma aureolatum Ticks to Rickettsia rickettsii Correlates to Their Differences in Susceptibility to Infection.</title>
        <authorList>
            <person name="Martins L.A."/>
            <person name="Galletti M.F.B.M."/>
            <person name="Ribeiro J.M."/>
            <person name="Fujita A."/>
            <person name="Costa F.B."/>
            <person name="Labruna M.B."/>
            <person name="Daffre S."/>
            <person name="Fogaca A.C."/>
        </authorList>
    </citation>
    <scope>NUCLEOTIDE SEQUENCE</scope>
</reference>
<dbReference type="Pfam" id="PF21787">
    <property type="entry name" value="TNP-like_RNaseH_N"/>
    <property type="match status" value="1"/>
</dbReference>
<evidence type="ECO:0000259" key="3">
    <source>
        <dbReference type="Pfam" id="PF21787"/>
    </source>
</evidence>
<sequence length="807" mass="91033">SSTYEERHFEEDQFEGNRMDGRRLLKSTAVPTLFDFRPEPKRRKPPAPRLFPGSSTPDATKGSSPTPETTPDQEETLAMPENTREDSGEQIDIFSLSTSELRKELQDEKRKRSQLEESLLQANKKLKKAAKRTKQLEENLTTLTANLSFLNQDQKAALEKKNRKNCSWGANTIKKALQLKFACGSAGYDLLLEQGQPLPSRRTLCRRLQHLTFLPGVLTEILTLMEAKVAAMSEIERDCVLFLDELEIRRGVELDRSSDCFLGKITLPESDQPANHALVFMVGGLNTRWKQVIAYHYTGAFVSGDKLKDFVFHLIQLCTQISLRVVCVTCDMGSSNRSMWRSLNLSSSRSSVTVCSVPHPCDSENVLYFMPDPAHVLKNLRGHLVRKDVMHLNDAIVARFKLPSNEVSIAHVEAVLKLDTDQLQVASNLSNIHISNGHCTKMKVGIAVQLFREAPAAIRYYIEIGKLSPEAETTAWFFGVIFKWFTIMTARHPSVALSLKNESKYEEAIAHLKLTMEVIEGLGIGVRKVWKPSQAGVLMSTTVVLQLHIFLLKERRYSFVLTGRMVQDCLENLFSVIRMISPVPSSYDLKNALKIVTVSQFLKVPKTSGYDIDDSTYLVDFFSAEIKEVQHEAEVHEGLSACDEIEAIESLTRAEIDIVAHLAGFLVRPLALSARSCAPCTRMLLSEEVREEHTLVQLKEYNAGARNLVYVSEQVLDFVSSCESLFKNLSEQKDICRLKSPMKIIKCLIEQTVPIPTVDCAEHPNLMNRLLERFVTMRLRIYLRWLSQPEESDDGYGSKTVAGTNLE</sequence>
<feature type="non-terminal residue" evidence="4">
    <location>
        <position position="1"/>
    </location>
</feature>
<proteinExistence type="evidence at transcript level"/>
<protein>
    <submittedName>
        <fullName evidence="4">Putative tick transposon</fullName>
    </submittedName>
</protein>
<feature type="domain" description="Transposable element P transposase-like RNase H" evidence="3">
    <location>
        <begin position="215"/>
        <end position="343"/>
    </location>
</feature>
<evidence type="ECO:0000256" key="1">
    <source>
        <dbReference type="SAM" id="Coils"/>
    </source>
</evidence>
<organism evidence="4">
    <name type="scientific">Amblyomma aureolatum</name>
    <dbReference type="NCBI Taxonomy" id="187763"/>
    <lineage>
        <taxon>Eukaryota</taxon>
        <taxon>Metazoa</taxon>
        <taxon>Ecdysozoa</taxon>
        <taxon>Arthropoda</taxon>
        <taxon>Chelicerata</taxon>
        <taxon>Arachnida</taxon>
        <taxon>Acari</taxon>
        <taxon>Parasitiformes</taxon>
        <taxon>Ixodida</taxon>
        <taxon>Ixodoidea</taxon>
        <taxon>Ixodidae</taxon>
        <taxon>Amblyomminae</taxon>
        <taxon>Amblyomma</taxon>
    </lineage>
</organism>
<evidence type="ECO:0000256" key="2">
    <source>
        <dbReference type="SAM" id="MobiDB-lite"/>
    </source>
</evidence>
<feature type="region of interest" description="Disordered" evidence="2">
    <location>
        <begin position="1"/>
        <end position="90"/>
    </location>
</feature>
<accession>A0A1E1X385</accession>
<feature type="compositionally biased region" description="Polar residues" evidence="2">
    <location>
        <begin position="53"/>
        <end position="64"/>
    </location>
</feature>
<keyword evidence="1" id="KW-0175">Coiled coil</keyword>
<evidence type="ECO:0000313" key="4">
    <source>
        <dbReference type="EMBL" id="JAT93496.1"/>
    </source>
</evidence>
<dbReference type="InterPro" id="IPR048365">
    <property type="entry name" value="TNP-like_RNaseH_N"/>
</dbReference>
<feature type="coiled-coil region" evidence="1">
    <location>
        <begin position="98"/>
        <end position="153"/>
    </location>
</feature>
<name>A0A1E1X385_9ACAR</name>
<feature type="compositionally biased region" description="Basic and acidic residues" evidence="2">
    <location>
        <begin position="1"/>
        <end position="23"/>
    </location>
</feature>